<dbReference type="InterPro" id="IPR000795">
    <property type="entry name" value="T_Tr_GTP-bd_dom"/>
</dbReference>
<dbReference type="InterPro" id="IPR013320">
    <property type="entry name" value="ConA-like_dom_sf"/>
</dbReference>
<dbReference type="SUPFAM" id="SSF50465">
    <property type="entry name" value="EF-Tu/eEF-1alpha/eIF2-gamma C-terminal domain"/>
    <property type="match status" value="1"/>
</dbReference>
<dbReference type="InterPro" id="IPR050865">
    <property type="entry name" value="BEACH_Domain"/>
</dbReference>
<feature type="region of interest" description="Disordered" evidence="4">
    <location>
        <begin position="911"/>
        <end position="945"/>
    </location>
</feature>
<dbReference type="SUPFAM" id="SSF81837">
    <property type="entry name" value="BEACH domain"/>
    <property type="match status" value="1"/>
</dbReference>
<evidence type="ECO:0000313" key="7">
    <source>
        <dbReference type="EMBL" id="TPP55408.1"/>
    </source>
</evidence>
<dbReference type="GO" id="GO:0005525">
    <property type="term" value="F:GTP binding"/>
    <property type="evidence" value="ECO:0007669"/>
    <property type="project" value="UniProtKB-KW"/>
</dbReference>
<feature type="region of interest" description="Disordered" evidence="4">
    <location>
        <begin position="3281"/>
        <end position="3316"/>
    </location>
</feature>
<dbReference type="CDD" id="cd06071">
    <property type="entry name" value="Beach"/>
    <property type="match status" value="1"/>
</dbReference>
<feature type="compositionally biased region" description="Low complexity" evidence="4">
    <location>
        <begin position="849"/>
        <end position="864"/>
    </location>
</feature>
<dbReference type="SUPFAM" id="SSF52540">
    <property type="entry name" value="P-loop containing nucleoside triphosphate hydrolases"/>
    <property type="match status" value="1"/>
</dbReference>
<feature type="region of interest" description="Disordered" evidence="4">
    <location>
        <begin position="779"/>
        <end position="805"/>
    </location>
</feature>
<evidence type="ECO:0000259" key="6">
    <source>
        <dbReference type="PROSITE" id="PS51722"/>
    </source>
</evidence>
<feature type="region of interest" description="Disordered" evidence="4">
    <location>
        <begin position="2833"/>
        <end position="2897"/>
    </location>
</feature>
<evidence type="ECO:0000259" key="5">
    <source>
        <dbReference type="PROSITE" id="PS50197"/>
    </source>
</evidence>
<evidence type="ECO:0000313" key="8">
    <source>
        <dbReference type="Proteomes" id="UP000318821"/>
    </source>
</evidence>
<feature type="compositionally biased region" description="Low complexity" evidence="4">
    <location>
        <begin position="524"/>
        <end position="533"/>
    </location>
</feature>
<dbReference type="Gene3D" id="2.40.30.10">
    <property type="entry name" value="Translation factors"/>
    <property type="match status" value="2"/>
</dbReference>
<feature type="compositionally biased region" description="Basic residues" evidence="4">
    <location>
        <begin position="933"/>
        <end position="942"/>
    </location>
</feature>
<keyword evidence="2" id="KW-0547">Nucleotide-binding</keyword>
<protein>
    <submittedName>
        <fullName evidence="7">Beige/BEACH domain family protein</fullName>
    </submittedName>
</protein>
<evidence type="ECO:0000256" key="1">
    <source>
        <dbReference type="ARBA" id="ARBA00007249"/>
    </source>
</evidence>
<dbReference type="InterPro" id="IPR036372">
    <property type="entry name" value="BEACH_dom_sf"/>
</dbReference>
<dbReference type="Gene3D" id="1.10.1540.10">
    <property type="entry name" value="BEACH domain"/>
    <property type="match status" value="1"/>
</dbReference>
<feature type="compositionally biased region" description="Basic and acidic residues" evidence="4">
    <location>
        <begin position="837"/>
        <end position="847"/>
    </location>
</feature>
<feature type="region of interest" description="Disordered" evidence="4">
    <location>
        <begin position="2784"/>
        <end position="2809"/>
    </location>
</feature>
<dbReference type="VEuPathDB" id="TriTrypDB:LdBPK_332920.1"/>
<dbReference type="VEuPathDB" id="TriTrypDB:LdBPK_332930.1"/>
<dbReference type="CDD" id="cd04165">
    <property type="entry name" value="GTPBP1_like"/>
    <property type="match status" value="1"/>
</dbReference>
<dbReference type="PROSITE" id="PS51722">
    <property type="entry name" value="G_TR_2"/>
    <property type="match status" value="1"/>
</dbReference>
<dbReference type="VEuPathDB" id="TriTrypDB:LDHU3_33.4080"/>
<dbReference type="SMART" id="SM01026">
    <property type="entry name" value="Beach"/>
    <property type="match status" value="1"/>
</dbReference>
<feature type="domain" description="Tr-type G" evidence="6">
    <location>
        <begin position="5189"/>
        <end position="5461"/>
    </location>
</feature>
<dbReference type="Pfam" id="PF00009">
    <property type="entry name" value="GTP_EFTU"/>
    <property type="match status" value="1"/>
</dbReference>
<feature type="domain" description="BEACH" evidence="5">
    <location>
        <begin position="4041"/>
        <end position="4339"/>
    </location>
</feature>
<dbReference type="InterPro" id="IPR027417">
    <property type="entry name" value="P-loop_NTPase"/>
</dbReference>
<accession>A0A504Y8T9</accession>
<dbReference type="GO" id="GO:0003924">
    <property type="term" value="F:GTPase activity"/>
    <property type="evidence" value="ECO:0007669"/>
    <property type="project" value="InterPro"/>
</dbReference>
<feature type="compositionally biased region" description="Polar residues" evidence="4">
    <location>
        <begin position="3299"/>
        <end position="3311"/>
    </location>
</feature>
<keyword evidence="3" id="KW-0342">GTP-binding</keyword>
<dbReference type="Gene3D" id="3.40.50.300">
    <property type="entry name" value="P-loop containing nucleotide triphosphate hydrolases"/>
    <property type="match status" value="1"/>
</dbReference>
<comment type="caution">
    <text evidence="7">The sequence shown here is derived from an EMBL/GenBank/DDBJ whole genome shotgun (WGS) entry which is preliminary data.</text>
</comment>
<dbReference type="InterPro" id="IPR009000">
    <property type="entry name" value="Transl_B-barrel_sf"/>
</dbReference>
<feature type="region of interest" description="Disordered" evidence="4">
    <location>
        <begin position="2480"/>
        <end position="2506"/>
    </location>
</feature>
<dbReference type="VEuPathDB" id="TriTrypDB:LdCL_330036400"/>
<dbReference type="InterPro" id="IPR035531">
    <property type="entry name" value="GTPBP1-like"/>
</dbReference>
<feature type="compositionally biased region" description="Basic and acidic residues" evidence="4">
    <location>
        <begin position="505"/>
        <end position="515"/>
    </location>
</feature>
<dbReference type="PANTHER" id="PTHR13743">
    <property type="entry name" value="BEIGE/BEACH-RELATED"/>
    <property type="match status" value="1"/>
</dbReference>
<feature type="compositionally biased region" description="Polar residues" evidence="4">
    <location>
        <begin position="779"/>
        <end position="789"/>
    </location>
</feature>
<name>A0A504Y8T9_LEIDO</name>
<feature type="compositionally biased region" description="Polar residues" evidence="4">
    <location>
        <begin position="2833"/>
        <end position="2847"/>
    </location>
</feature>
<dbReference type="VEuPathDB" id="TriTrypDB:LdCL_330036300"/>
<comment type="similarity">
    <text evidence="1">Belongs to the TRAFAC class translation factor GTPase superfamily. Classic translation factor GTPase family. EF-Tu/EF-1A subfamily.</text>
</comment>
<feature type="region of interest" description="Disordered" evidence="4">
    <location>
        <begin position="622"/>
        <end position="654"/>
    </location>
</feature>
<feature type="region of interest" description="Disordered" evidence="4">
    <location>
        <begin position="2909"/>
        <end position="3036"/>
    </location>
</feature>
<feature type="compositionally biased region" description="Low complexity" evidence="4">
    <location>
        <begin position="2948"/>
        <end position="2974"/>
    </location>
</feature>
<dbReference type="Pfam" id="PF02138">
    <property type="entry name" value="Beach"/>
    <property type="match status" value="1"/>
</dbReference>
<dbReference type="InterPro" id="IPR000409">
    <property type="entry name" value="BEACH_dom"/>
</dbReference>
<dbReference type="SUPFAM" id="SSF50447">
    <property type="entry name" value="Translation proteins"/>
    <property type="match status" value="1"/>
</dbReference>
<dbReference type="SUPFAM" id="SSF49899">
    <property type="entry name" value="Concanavalin A-like lectins/glucanases"/>
    <property type="match status" value="1"/>
</dbReference>
<dbReference type="VEuPathDB" id="TriTrypDB:LDHU3_33.4070"/>
<feature type="compositionally biased region" description="Low complexity" evidence="4">
    <location>
        <begin position="3001"/>
        <end position="3035"/>
    </location>
</feature>
<sequence>MQSLTERDFGLVEKLFNVIRTLLEYDKVHRRHERSAAAMPAASSDSAIATMMAPSAVLREHQNQQGAGGAAAPLPAASAVGASTGMLERRMWTELAFLMSRVVISQKLFLMSHVTSDPGLMLTELARMLLAFLHESCAAVAESGKAARMRHVALLAQDRLIFLLRVFCSLKYCTAMLGDTLDCDNAGAALKVYDAICDQVVSGQHLAWMSQIYVWFCDEAARLARTGGAIPSAYVHATHDALRCILGCCTDHEGCAKAFLYSEPVACVAHMFYGLKLRISVGDLLRPYEDEHPIVEDAKGTAAGASARQASATITISNSSSDGNSLGVTARDELERTVMPAGPIPQRPPGAGHLKTRYFTALTASTSWAFDLPELSRPQLKTLLLGGRENAFDSLLFAALDIVIEVMRVTRDYGHWMVLSTVSNLLLLSKKSIEVRDAAAALTLGSSSASASEASPPLSRVVAMYENIVVLFQLLFSLMEGTGFEKRARSALNAASAPATAIHSGTEKEAKKGNEKGPPPPPGSSLLRGGPSPSTQPCEARISTTATGEMGQPPATATVENSGEVDAVDTAQAREYIAQQIVHMVLQTDVQAVFAATTRVLECDRTLFRVLHSFCMLDARSAEKAMPGKRRRDRSSGAAATGANRRRNLSAPKAADTTALYRGSSADNMGNALHNPLVSPTGAAVTGGRICEGGSVCEPVFDAGYRFFVTSNFGDLRTIANDVGCSRTLDGGLAENSDSRSSSRIGMGTFSVRGSGMGDSGTIAPFCAEPLLGSVFSTPQRHGQRLTNLQRHRRSEDSGGSKKTVAGVGGSFAKALLKSFFGNRTAGSGAVALKRGVAHEGSDDNAERGSWSGSSRSSSGSSCVESKESGGGSRSDSGASDDSDLLSTARELLHGSVAGSLLPTRSFGVSGSHSAAWQRDNDSRRALQGGTEHRHHRRKRRTQPAYSAWRDVPSYTALARELVRIFNLVLADAELSVDVRLGAGLLLPSIALRDIHVFRLYEGRVLIRSYLNLLLHELHYNIKLRGVSATAAADREGLPCAYVDGVQEQPQSRELIAFAPKVIKTLEQAFKVLGVIPLTSDVASLTELPLYFYCADGVAPLGVALECSFTRVVVLWLIGLVGAQCDEDIDRHAMEVLLHIMSRAVARGSLPKDSSTTLMVTPFGAASVVQSSNAAGVAVPGGPTVAATRLSAEWANARSNARLAADDSAAGVIPSSFAAPSTTNSTRFAAAATESGVSTAPARSMRRAGSQLQNSGIGLDAAETDLYGCPFSKSFLGSTEFGGTTTALSIEGGLGDCGSTVEALSSVFRVLLGRSQDLLSPAGLATVLSLFTSHDSNLSRLGRECMIRSLEIPSVYPLYADVILDSDTFLLTQTLSMLSTYLTSAALTPVTRRERRLWMQRCGCVDAVIRVLVRVLDSPQSTNFMKVIPHLFQFLSAFESGDCKPAQLSSTNFIASVAERLEKLEGMEYFIIVTQAVLDASMGTYGSVDDGYASTGGPGAHYTEVQVIGSFRVALYNCAAEKPIFLELLPSLLTFAKGHSDKLFTNLAEVLLRILECTSIVRSERLADFALDHGLSQMLPYLELSGRHVEERLPFTGTAADLHRFWQPILLRAPRRSRLRFTSHGGVQVNVGLWPDTGFTISAWFKFDRLYLTMPLFEFHGVLSDGSGAVAPLRGSSMTASLFVFGGDSMQLTINDGRRVTINENQALQNFGPQTWVNVCAVLRTTHVLDVYVSGFKAGTTAFPYFAAGAEVRVNVGCTDDVTHYVTSLGTDASPLFSMGDIALWAQSLSRSQVEAELASGDGTQGAAMSGRCPGAFPAKILKEGIPREITLLRHMGVGGGGPLPGSVGSTLNLSVGGLGTLMNPKSQSTGPSGVAGLSPETVNSITAGVSSDFEDDKVAGSGGAWSASAARMARFVPFENEDDMLRNVLAHPTGFPVIAKLVGRYATPPKTWVDYPLLWATRGGIVRMLDWMHLVTSSAQLEGLLKLILECLLELASAHINIFDEEHRVVINRLVFEHILSDCRYAKHNARFVSPYRFIDRLLHSLIGVSARTSLLLRRAVVHVAQQVVAACDMEDGLVQIFISLIALLTPEEMTVRSRRNTQVKVELPAMWSLTRGTEIPLRTANHLTTLLLSSLVECSSQSPCVSALSRTIDLPWYATCTSRFADPAAVVYATRIFFEAVQHNPALQEEVAQHQSAVVEVLTEHAVHEDLILLLLALTVGATRHIDVLSSKHSLRQQLDSLLSTFSPEPNALVAPIFVQLLVIHLHRIVQSPWRHLMKAQAVLQDAQRLSYRVRRYFSLVRVCSRLMILIRVRRYRALLNGNRFPEAGAYSVETPTLSPAHHPQWRSSGAMSSSSQNVSFACNSGAGVTTGVAGAGGLANGSFVSGCHSRAPPDPLSTSPVSVGATIGVCSGEDDCAATSVALPTPRSQSLRDAREFGCSNTGGCGSGDCREETNLRLDRTPFDDIVGLPRPVMLPTPVLNIRGDDHSSSSAGGSGDASQWKPPVLLPEMWAGLPRSLPPTTAGMSAPSASKASATAAAHGLTAAASSSTSAVAGSGADDVPGRTCQLPAADVVSPVSVYPMQQHLRLAARGADNSSCGDGAAAAVKVVSAHLKERPALRVHSRKHRRAFSVLRVSVLLWLPLQVKRCRWMSKPHSLPYEADLSRRHAGTLFCIRMLHHFASMSNYFYLLVNSPMQTAALSSLVAYISRAMLLEQLDMWDQMVRSMVVAPAREPASAEDTDGDWEGVEAVPGDYTGSAVLDAARRVSSTGPAMANATKPMALYHSPSSNSSADAGSVGRGRAQKSDELELAPALPLSSLPERVLQRLTRPSSMTFRSAGSSSAQLDKMTVLESPHPSLTLRSEELDDADVESAPAQRRCRATVEDGDASSVTNDSFDVVGLPLVTSTHEQPKHHKELQLPSQSLQRRGRALPQHTYTETQADEIGSSATAGSAASARGITPTAAPTATAAAVGPDASNTASVVKPDATGNCDDDDDTSSVSSAAASLSSHSSTLSSSLAPTSASSTLPSTASDAKKAVSPPLVSFSNLPGVPAPLRGHGLSDVYAMSIASIIESVGEVVRRDAVSILRALIRSSLDTLPMPNWIGGPTYGSCGGLLFQLLFIVSAKAAAAGDSATTLVRYFLLCVGNAVKEQRDRDLMQAPNHDQALSSLKGDVSAKAPMTGLGGSPLGALTAGRHAPSSNASPLLLGRRTSTFSEASGSTTAAGAGAAMPGNAGGLSANVPLASAAVFVAGVPPSTVSSFMAGRSLPISAVGIGGSDDGGGCSSQHGGAPLSPTVPAQTHVSTNSAASPARHHAPLPQSFHVAMSAGPGNAQHQSRSSSATTATGAYSDVFLFNVSHFTDLIVDMLAINVLDLPMTTHFFLTLLVLCQGWPNRYVDQLSWQVMRACIAVLNRPSTQDASVSLIESVYTLSTLVLRRGWKHKGVLESLLRVLYRVFVSLPPAWMPDADARHRKRLITLIFRHLVQTYAGTKELEKALTVRTLTQRLSLYDDFRMVFSLSNEDECCATFEQYCIDQFSSIDTLMSSRLKAKADLAFKASIKTRSEYIKRIKTFNGQYRQAMEVTERYRRAALRVAYTSRFSSFVSTTPHVDSSQLHWLLSSTCALPENHTLSHATQWRKLVTTSGTAADSSAVAGTATSRINASDGAEHTLYHFMDPQMNYGALKGVRWGGRRASQTPKAKAAAKAATACGTPGHIGGSDASRINVAEETAEGSMSAHSALTRIKMAGKGAGAEVATATEEHPPKNDLVHAAQCEELVQHIAVLVPPLSTHCRPYIGDEAFPAALKELPIPLTPSAITLLRYLVAPHETVRFLSNGFRINGIHTTPCLILLTNVTLKVIGFSRVTEAGDIILCENEVDDDDAHSRGAASESSINTNSTLRHQHDVGSLFDDNKGSLAKSTRRNPFSVASMTRQLQKLFSDKSAKRRQQQDGTRVAQAVRQVMGCNYQNIYWTYLVSSIRAVRSLHYMHLDTAVQLQLYYDNGPMLSVVDATQSMNPSARKEFIKVLKDVVGTQQCTFMDESQRAASMRAHLVRWATGSLSNYEYLRFLNEAAGRTNRDLNQYPVFPWVLADYTSATLDLEAASSFRDFAYPMGAQTETRRATVARLFENTHELCDAVTGKSYPFHHGTHYSTSGGVLYFLIRVQPFTTYARLFQGGDFDLAMRLFDSVAASFTSCVTGPADCKELIPEFYVNGGFLANADHLNLGTKSDGQAVGDVRLPPWSKNSRQVFTAVMRYALECPYVVAHLHQWIDLVFGVRRRGPLALERYNVFQRMTYGEEVVQALKNAETPHDCDVIIAEVDNFGQTPLQLFQERHPSHQELAPVVKAETADGSFMGVGGGVMASSYSHGSGGGGSAPAWSTVNSVSTVALGGLYTSATAAAACAAATAGAGSQVGVTSSNLLSTGSFASGQTYTQAFCREAPKVVWMLIHAMDETQTWFVLRDPPGSLLQHPPPSALKDMFGFSSEAVLHFSVLRTSKKLACAYAQLVPVADTDYYLCWHEHEAQLMRYTTGQAAFHSAISFRPRDESGSLISAVAVGPRESVLLVATSSGAVYCLFPDDTGDGALHVRGTLCYHRSPVTKIALDSRRHRAVTITDSAGDDEPILWRVQRSGCCFVCRLQVEQLLPTPARPLMSPTRETTADAAEARTVVDVAIDRVSGNMALVTARSLLLFDNNGEPFGAGTLPSPTSLHPAGTATLEDDNGDVGVVVSRPVLCVADITAVTFYQTSEWAGGMGVLLTGHRDGSLSAWRTTRLPPHSVAPGKIAMVDSSGTSAGALGTPAIPAGAGARSCSVTALHQENVDVPTFLVGYANGTVRQLVFEDPALSYVGPQAEKPFAEWVASDAVRQGLKDEIDEVVTAAIPQQAGDIDGVASADTASPTQHIPMALIASTLAAQQEVNDGRRTSRAEQQQPLLLCLVVIVFWDGQAEASKTALAQLKQLGDKKWVASHVPLWAEHVEVLVQALNAKRGTASIMNNKVALVASLRKKLQASAMAAKGWWREGALQRAGRYADPNATAETVWTASPAASSNGGSDSSSPVAAAVGTAASLGETDISVDAVRRAVDSGQGETFFLLSDRDRAGLANKVETLKQNCEVAEVGCAPVMMEPRELHLLQGATGTSGALMSANAAGNKTTTGAPSPPAAASSSPTTTLVAQEFLLRRRCPPAALFELRLAMCGNVDSGKSTLTSVLTRGCCDDGRGLARAFVFKHKQEVMTGRTSSVSENHLGFSAEGGVVNYTLLQPHRTEAELRPLAPSEVARHLMASAEAVSGATHSAAGGSGAHTMRQCTPKELATRSSKVVTLYDLAGHERYLKTTVLGMTRNMPDYACIVISANNGIQRMTKEHLALCLALKLPFFIVVTRIDATPSNIHDETLSNIQKLLKIPTVRKLPYPVRRHDEVTLAAKNLRYDRIAPIFEVSNVTGAGIPDLLQFLNLLPTRKDWRQARDMPKEMIIDSTFFVTGVGTVVGGIITQGVFRVNETVLLGPDGFGNFRPVVIKSIHIKGVDSIAAEAGKDAALCLKKEKRSSIRKGNVLVDAAHPPKSFWQFEAEIIILYHSTTITANYEPVIHSTTVRQSARITYVAQEVLRTGDKSLARFHFLYRPEYMKEGQRLIFREGRTKGIGIVTKLICEPNDLVLAKNKLRKKMQEKLHAPVGAK</sequence>
<feature type="region of interest" description="Disordered" evidence="4">
    <location>
        <begin position="5147"/>
        <end position="5169"/>
    </location>
</feature>
<reference evidence="8" key="1">
    <citation type="submission" date="2019-02" db="EMBL/GenBank/DDBJ databases">
        <title>FDA dAtabase for Regulatory Grade micrObial Sequences (FDA-ARGOS): Supporting development and validation of Infectious Disease Dx tests.</title>
        <authorList>
            <person name="Duncan R."/>
            <person name="Fisher C."/>
            <person name="Tallon L."/>
            <person name="Sadzewicz L."/>
            <person name="Sengamalay N."/>
            <person name="Ott S."/>
            <person name="Godinez A."/>
            <person name="Nagaraj S."/>
            <person name="Vavikolanu K."/>
            <person name="Vyas G."/>
            <person name="Nadendla S."/>
            <person name="Aluvathingal J."/>
            <person name="Sichtig H."/>
        </authorList>
    </citation>
    <scope>NUCLEOTIDE SEQUENCE [LARGE SCALE GENOMIC DNA]</scope>
    <source>
        <strain evidence="8">FDAARGOS_360</strain>
    </source>
</reference>
<organism evidence="7 8">
    <name type="scientific">Leishmania donovani</name>
    <dbReference type="NCBI Taxonomy" id="5661"/>
    <lineage>
        <taxon>Eukaryota</taxon>
        <taxon>Discoba</taxon>
        <taxon>Euglenozoa</taxon>
        <taxon>Kinetoplastea</taxon>
        <taxon>Metakinetoplastina</taxon>
        <taxon>Trypanosomatida</taxon>
        <taxon>Trypanosomatidae</taxon>
        <taxon>Leishmaniinae</taxon>
        <taxon>Leishmania</taxon>
    </lineage>
</organism>
<dbReference type="EMBL" id="RHLD01000006">
    <property type="protein sequence ID" value="TPP55408.1"/>
    <property type="molecule type" value="Genomic_DNA"/>
</dbReference>
<proteinExistence type="inferred from homology"/>
<evidence type="ECO:0000256" key="4">
    <source>
        <dbReference type="SAM" id="MobiDB-lite"/>
    </source>
</evidence>
<dbReference type="Gene3D" id="2.60.120.200">
    <property type="match status" value="1"/>
</dbReference>
<dbReference type="FunFam" id="2.40.30.10:FF:000084">
    <property type="entry name" value="GTP-binding elongation factor Tu family"/>
    <property type="match status" value="1"/>
</dbReference>
<gene>
    <name evidence="7" type="ORF">CGC20_10010</name>
</gene>
<feature type="region of interest" description="Disordered" evidence="4">
    <location>
        <begin position="837"/>
        <end position="883"/>
    </location>
</feature>
<dbReference type="Pfam" id="PF13385">
    <property type="entry name" value="Laminin_G_3"/>
    <property type="match status" value="1"/>
</dbReference>
<feature type="region of interest" description="Disordered" evidence="4">
    <location>
        <begin position="495"/>
        <end position="539"/>
    </location>
</feature>
<dbReference type="PROSITE" id="PS50197">
    <property type="entry name" value="BEACH"/>
    <property type="match status" value="1"/>
</dbReference>
<evidence type="ECO:0000256" key="3">
    <source>
        <dbReference type="ARBA" id="ARBA00023134"/>
    </source>
</evidence>
<dbReference type="Proteomes" id="UP000318821">
    <property type="component" value="Unassembled WGS sequence"/>
</dbReference>
<dbReference type="CDD" id="cd03708">
    <property type="entry name" value="GTPBP_III"/>
    <property type="match status" value="1"/>
</dbReference>
<feature type="compositionally biased region" description="Low complexity" evidence="4">
    <location>
        <begin position="2788"/>
        <end position="2799"/>
    </location>
</feature>
<dbReference type="InterPro" id="IPR009001">
    <property type="entry name" value="Transl_elong_EF1A/Init_IF2_C"/>
</dbReference>
<dbReference type="PANTHER" id="PTHR13743:SF112">
    <property type="entry name" value="BEACH DOMAIN-CONTAINING PROTEIN"/>
    <property type="match status" value="1"/>
</dbReference>
<dbReference type="FunFam" id="2.40.30.10:FF:000014">
    <property type="entry name" value="Probable GTP-binding protein 1"/>
    <property type="match status" value="1"/>
</dbReference>
<evidence type="ECO:0000256" key="2">
    <source>
        <dbReference type="ARBA" id="ARBA00022741"/>
    </source>
</evidence>